<gene>
    <name evidence="2" type="ORF">ACHHYP_09693</name>
</gene>
<dbReference type="Proteomes" id="UP000243579">
    <property type="component" value="Unassembled WGS sequence"/>
</dbReference>
<keyword evidence="3" id="KW-1185">Reference proteome</keyword>
<dbReference type="EMBL" id="JNBR01001472">
    <property type="protein sequence ID" value="OQR86961.1"/>
    <property type="molecule type" value="Genomic_DNA"/>
</dbReference>
<dbReference type="OrthoDB" id="157117at2759"/>
<sequence length="277" mass="31281">MALEIVAVQDKWAELLPPKVPLRYAFFRYLGFCIKKPGVPGNTSAKALKLGSRAALRVSVKSSRGVIYEQRVSSAFSDGTYYVQDMTFMDEGLHTFTVTVDSASLPAIPPYVRDVHIHQFMRIPDEPALLTGPYATLRQLVDPLIYADPPKPLGGGSDNDFAALLRSVKHGLRLCDAKWWMKACVLQGEIQAQKQRDLQKAALKHQDRPFRRKPSKPIRSGDKRDHDGYFEGRQKDVKRQRRGEIRIFSAEALSANETSVIFSKKELHQQLALYAQK</sequence>
<proteinExistence type="predicted"/>
<evidence type="ECO:0000313" key="3">
    <source>
        <dbReference type="Proteomes" id="UP000243579"/>
    </source>
</evidence>
<evidence type="ECO:0000313" key="2">
    <source>
        <dbReference type="EMBL" id="OQR86961.1"/>
    </source>
</evidence>
<name>A0A1V9YML4_ACHHY</name>
<accession>A0A1V9YML4</accession>
<evidence type="ECO:0000256" key="1">
    <source>
        <dbReference type="SAM" id="MobiDB-lite"/>
    </source>
</evidence>
<organism evidence="2 3">
    <name type="scientific">Achlya hypogyna</name>
    <name type="common">Oomycete</name>
    <name type="synonym">Protoachlya hypogyna</name>
    <dbReference type="NCBI Taxonomy" id="1202772"/>
    <lineage>
        <taxon>Eukaryota</taxon>
        <taxon>Sar</taxon>
        <taxon>Stramenopiles</taxon>
        <taxon>Oomycota</taxon>
        <taxon>Saprolegniomycetes</taxon>
        <taxon>Saprolegniales</taxon>
        <taxon>Achlyaceae</taxon>
        <taxon>Achlya</taxon>
    </lineage>
</organism>
<feature type="compositionally biased region" description="Basic and acidic residues" evidence="1">
    <location>
        <begin position="219"/>
        <end position="241"/>
    </location>
</feature>
<protein>
    <submittedName>
        <fullName evidence="2">Uncharacterized protein</fullName>
    </submittedName>
</protein>
<feature type="region of interest" description="Disordered" evidence="1">
    <location>
        <begin position="200"/>
        <end position="241"/>
    </location>
</feature>
<feature type="compositionally biased region" description="Basic and acidic residues" evidence="1">
    <location>
        <begin position="200"/>
        <end position="209"/>
    </location>
</feature>
<dbReference type="AlphaFoldDB" id="A0A1V9YML4"/>
<comment type="caution">
    <text evidence="2">The sequence shown here is derived from an EMBL/GenBank/DDBJ whole genome shotgun (WGS) entry which is preliminary data.</text>
</comment>
<reference evidence="2 3" key="1">
    <citation type="journal article" date="2014" name="Genome Biol. Evol.">
        <title>The secreted proteins of Achlya hypogyna and Thraustotheca clavata identify the ancestral oomycete secretome and reveal gene acquisitions by horizontal gene transfer.</title>
        <authorList>
            <person name="Misner I."/>
            <person name="Blouin N."/>
            <person name="Leonard G."/>
            <person name="Richards T.A."/>
            <person name="Lane C.E."/>
        </authorList>
    </citation>
    <scope>NUCLEOTIDE SEQUENCE [LARGE SCALE GENOMIC DNA]</scope>
    <source>
        <strain evidence="2 3">ATCC 48635</strain>
    </source>
</reference>